<gene>
    <name evidence="1" type="ORF">SAMN05421874_11438</name>
</gene>
<sequence>MASSGNNGAAKFLPDRGEPVPLGEAPAVATVHPSAVLRAPDREAAYEGFLADLRAAARAA</sequence>
<name>A0A1G9GGJ4_9ACTN</name>
<dbReference type="RefSeq" id="WP_090768461.1">
    <property type="nucleotide sequence ID" value="NZ_FNFB01000014.1"/>
</dbReference>
<proteinExistence type="predicted"/>
<accession>A0A1G9GGJ4</accession>
<evidence type="ECO:0000313" key="1">
    <source>
        <dbReference type="EMBL" id="SDK99403.1"/>
    </source>
</evidence>
<dbReference type="AlphaFoldDB" id="A0A1G9GGJ4"/>
<evidence type="ECO:0000313" key="2">
    <source>
        <dbReference type="Proteomes" id="UP000198683"/>
    </source>
</evidence>
<dbReference type="STRING" id="683260.SAMN05421874_11438"/>
<keyword evidence="2" id="KW-1185">Reference proteome</keyword>
<dbReference type="EMBL" id="FNFB01000014">
    <property type="protein sequence ID" value="SDK99403.1"/>
    <property type="molecule type" value="Genomic_DNA"/>
</dbReference>
<dbReference type="Proteomes" id="UP000198683">
    <property type="component" value="Unassembled WGS sequence"/>
</dbReference>
<reference evidence="1 2" key="1">
    <citation type="submission" date="2016-10" db="EMBL/GenBank/DDBJ databases">
        <authorList>
            <person name="de Groot N.N."/>
        </authorList>
    </citation>
    <scope>NUCLEOTIDE SEQUENCE [LARGE SCALE GENOMIC DNA]</scope>
    <source>
        <strain evidence="1 2">CGMCC 4.5681</strain>
    </source>
</reference>
<protein>
    <submittedName>
        <fullName evidence="1">DNA polymerase</fullName>
    </submittedName>
</protein>
<organism evidence="1 2">
    <name type="scientific">Nonomuraea maritima</name>
    <dbReference type="NCBI Taxonomy" id="683260"/>
    <lineage>
        <taxon>Bacteria</taxon>
        <taxon>Bacillati</taxon>
        <taxon>Actinomycetota</taxon>
        <taxon>Actinomycetes</taxon>
        <taxon>Streptosporangiales</taxon>
        <taxon>Streptosporangiaceae</taxon>
        <taxon>Nonomuraea</taxon>
    </lineage>
</organism>